<reference evidence="1" key="1">
    <citation type="submission" date="2023-06" db="EMBL/GenBank/DDBJ databases">
        <title>Genomic Diversity of Vibrio spp. and Metagenomic Analysis of Pathogens in Florida Gulf Coastal Waters Following Hurricane Ian.</title>
        <authorList>
            <person name="Brumfield K.D."/>
        </authorList>
    </citation>
    <scope>NUCLEOTIDE SEQUENCE</scope>
    <source>
        <strain evidence="1">WBS2B-138</strain>
    </source>
</reference>
<protein>
    <submittedName>
        <fullName evidence="1">Uncharacterized protein</fullName>
    </submittedName>
</protein>
<sequence>MATQLLQCEICSHIDHFDLLHAGDARCTDCGCVSKGHYTYSDTNSEGNTSHQIKAPAPLKIILPENNLVTLSLDSDSAQFVNTSHNISGLHNWEPKPSSYYSSQKIEFINMNIPVKGAVVMDLHREVCKVAFQISNSEEADRDNQCNQNDLSEIVISLFPNEEDVGAEPELRIETGFYPVSFENDNTDKFITSVGHLEGIAHRAETSSVMAYSIHSQMKDIIGFLKNALAYMNNIAPTDKERHIQDMIKRKDAFLSIYRSLTTKEARTIFDEFKAEEHTGLVKLFIQPNQYFEIDPMLVYKNEEGQFILCGSNKAIKEPIVITDIDLLKAIESSYIAISSAEG</sequence>
<name>A0AAW8Q1G1_VIBPH</name>
<comment type="caution">
    <text evidence="1">The sequence shown here is derived from an EMBL/GenBank/DDBJ whole genome shotgun (WGS) entry which is preliminary data.</text>
</comment>
<proteinExistence type="predicted"/>
<dbReference type="RefSeq" id="WP_311020333.1">
    <property type="nucleotide sequence ID" value="NZ_JAUHGG010000003.1"/>
</dbReference>
<dbReference type="EMBL" id="JAUHGG010000003">
    <property type="protein sequence ID" value="MDS1821444.1"/>
    <property type="molecule type" value="Genomic_DNA"/>
</dbReference>
<organism evidence="1 2">
    <name type="scientific">Vibrio parahaemolyticus</name>
    <dbReference type="NCBI Taxonomy" id="670"/>
    <lineage>
        <taxon>Bacteria</taxon>
        <taxon>Pseudomonadati</taxon>
        <taxon>Pseudomonadota</taxon>
        <taxon>Gammaproteobacteria</taxon>
        <taxon>Vibrionales</taxon>
        <taxon>Vibrionaceae</taxon>
        <taxon>Vibrio</taxon>
    </lineage>
</organism>
<accession>A0AAW8Q1G1</accession>
<gene>
    <name evidence="1" type="ORF">QX249_12300</name>
</gene>
<dbReference type="AlphaFoldDB" id="A0AAW8Q1G1"/>
<dbReference type="Proteomes" id="UP001253193">
    <property type="component" value="Unassembled WGS sequence"/>
</dbReference>
<evidence type="ECO:0000313" key="2">
    <source>
        <dbReference type="Proteomes" id="UP001253193"/>
    </source>
</evidence>
<evidence type="ECO:0000313" key="1">
    <source>
        <dbReference type="EMBL" id="MDS1821444.1"/>
    </source>
</evidence>